<protein>
    <submittedName>
        <fullName evidence="1">Uncharacterized protein</fullName>
    </submittedName>
</protein>
<proteinExistence type="predicted"/>
<evidence type="ECO:0000313" key="1">
    <source>
        <dbReference type="EMBL" id="MFD2414720.1"/>
    </source>
</evidence>
<comment type="caution">
    <text evidence="1">The sequence shown here is derived from an EMBL/GenBank/DDBJ whole genome shotgun (WGS) entry which is preliminary data.</text>
</comment>
<reference evidence="2" key="1">
    <citation type="journal article" date="2019" name="Int. J. Syst. Evol. Microbiol.">
        <title>The Global Catalogue of Microorganisms (GCM) 10K type strain sequencing project: providing services to taxonomists for standard genome sequencing and annotation.</title>
        <authorList>
            <consortium name="The Broad Institute Genomics Platform"/>
            <consortium name="The Broad Institute Genome Sequencing Center for Infectious Disease"/>
            <person name="Wu L."/>
            <person name="Ma J."/>
        </authorList>
    </citation>
    <scope>NUCLEOTIDE SEQUENCE [LARGE SCALE GENOMIC DNA]</scope>
    <source>
        <strain evidence="2">CGMCC 4.7645</strain>
    </source>
</reference>
<accession>A0ABW5FIB0</accession>
<name>A0ABW5FIB0_9PSEU</name>
<organism evidence="1 2">
    <name type="scientific">Amycolatopsis pigmentata</name>
    <dbReference type="NCBI Taxonomy" id="450801"/>
    <lineage>
        <taxon>Bacteria</taxon>
        <taxon>Bacillati</taxon>
        <taxon>Actinomycetota</taxon>
        <taxon>Actinomycetes</taxon>
        <taxon>Pseudonocardiales</taxon>
        <taxon>Pseudonocardiaceae</taxon>
        <taxon>Amycolatopsis</taxon>
    </lineage>
</organism>
<gene>
    <name evidence="1" type="ORF">ACFSXZ_00045</name>
</gene>
<keyword evidence="2" id="KW-1185">Reference proteome</keyword>
<dbReference type="Proteomes" id="UP001597417">
    <property type="component" value="Unassembled WGS sequence"/>
</dbReference>
<evidence type="ECO:0000313" key="2">
    <source>
        <dbReference type="Proteomes" id="UP001597417"/>
    </source>
</evidence>
<sequence length="127" mass="13738">MAPPSKMDGIPGSMLRFAELADQLACAEVKPEVTGRGNSHCGSGVNGHDDAIDADNKTTTLLYEFITRFKETATALSTFARYAAHNYDFTDQVNKAAFDAFTKTEFDKMKGDGLPDVLPALSSPESR</sequence>
<dbReference type="EMBL" id="JBHUKR010000001">
    <property type="protein sequence ID" value="MFD2414720.1"/>
    <property type="molecule type" value="Genomic_DNA"/>
</dbReference>
<dbReference type="RefSeq" id="WP_378259863.1">
    <property type="nucleotide sequence ID" value="NZ_JBHUKR010000001.1"/>
</dbReference>